<keyword evidence="2" id="KW-1185">Reference proteome</keyword>
<protein>
    <submittedName>
        <fullName evidence="1">Uncharacterized protein</fullName>
    </submittedName>
</protein>
<organism evidence="1 2">
    <name type="scientific">Elysia crispata</name>
    <name type="common">lettuce slug</name>
    <dbReference type="NCBI Taxonomy" id="231223"/>
    <lineage>
        <taxon>Eukaryota</taxon>
        <taxon>Metazoa</taxon>
        <taxon>Spiralia</taxon>
        <taxon>Lophotrochozoa</taxon>
        <taxon>Mollusca</taxon>
        <taxon>Gastropoda</taxon>
        <taxon>Heterobranchia</taxon>
        <taxon>Euthyneura</taxon>
        <taxon>Panpulmonata</taxon>
        <taxon>Sacoglossa</taxon>
        <taxon>Placobranchoidea</taxon>
        <taxon>Plakobranchidae</taxon>
        <taxon>Elysia</taxon>
    </lineage>
</organism>
<dbReference type="Proteomes" id="UP001283361">
    <property type="component" value="Unassembled WGS sequence"/>
</dbReference>
<dbReference type="EMBL" id="JAWDGP010006471">
    <property type="protein sequence ID" value="KAK3740389.1"/>
    <property type="molecule type" value="Genomic_DNA"/>
</dbReference>
<accession>A0AAE0YC19</accession>
<proteinExistence type="predicted"/>
<gene>
    <name evidence="1" type="ORF">RRG08_004325</name>
</gene>
<comment type="caution">
    <text evidence="1">The sequence shown here is derived from an EMBL/GenBank/DDBJ whole genome shotgun (WGS) entry which is preliminary data.</text>
</comment>
<evidence type="ECO:0000313" key="2">
    <source>
        <dbReference type="Proteomes" id="UP001283361"/>
    </source>
</evidence>
<reference evidence="1" key="1">
    <citation type="journal article" date="2023" name="G3 (Bethesda)">
        <title>A reference genome for the long-term kleptoplast-retaining sea slug Elysia crispata morphotype clarki.</title>
        <authorList>
            <person name="Eastman K.E."/>
            <person name="Pendleton A.L."/>
            <person name="Shaikh M.A."/>
            <person name="Suttiyut T."/>
            <person name="Ogas R."/>
            <person name="Tomko P."/>
            <person name="Gavelis G."/>
            <person name="Widhalm J.R."/>
            <person name="Wisecaver J.H."/>
        </authorList>
    </citation>
    <scope>NUCLEOTIDE SEQUENCE</scope>
    <source>
        <strain evidence="1">ECLA1</strain>
    </source>
</reference>
<sequence length="91" mass="10406">MGLIIIPEEIQQHPKRDGQMVKSLTASLTAQLFTERLDRMLNTPDTSLITSQGTPRPPWPKMLSGLWPLPSTVYLPRMYEEEKIEGKRDEA</sequence>
<name>A0AAE0YC19_9GAST</name>
<dbReference type="AlphaFoldDB" id="A0AAE0YC19"/>
<evidence type="ECO:0000313" key="1">
    <source>
        <dbReference type="EMBL" id="KAK3740389.1"/>
    </source>
</evidence>